<sequence length="253" mass="27465">MADRATLPTWRRLVAPTIATLIVFAILCSLGTWQLRRLGWKEALIAQVEARTALAPVPAPGPAAWPTLDIADFDYTPVTVSGVFLNDAEAHLYGQISKPRGPLGGVGWWVFTPLKTDEGWIVYVNRGFVPDGRQAATTRPEGQVEGRVTVTGLARRPETPWRLLAESAPKDNEWFAREPARFAAAAGLPTASVAPYSIDADATPNPGGLPQGGETTIIFSNNHLQYAVTWYGLALALVAVYAVFARGVIRRRH</sequence>
<dbReference type="Pfam" id="PF02104">
    <property type="entry name" value="SURF1"/>
    <property type="match status" value="1"/>
</dbReference>
<dbReference type="PANTHER" id="PTHR23427:SF2">
    <property type="entry name" value="SURFEIT LOCUS PROTEIN 1"/>
    <property type="match status" value="1"/>
</dbReference>
<dbReference type="EMBL" id="JACIDS010000002">
    <property type="protein sequence ID" value="MBB3930558.1"/>
    <property type="molecule type" value="Genomic_DNA"/>
</dbReference>
<dbReference type="RefSeq" id="WP_183398202.1">
    <property type="nucleotide sequence ID" value="NZ_JACIDS010000002.1"/>
</dbReference>
<reference evidence="7 8" key="1">
    <citation type="submission" date="2020-08" db="EMBL/GenBank/DDBJ databases">
        <title>Genomic Encyclopedia of Type Strains, Phase IV (KMG-IV): sequencing the most valuable type-strain genomes for metagenomic binning, comparative biology and taxonomic classification.</title>
        <authorList>
            <person name="Goeker M."/>
        </authorList>
    </citation>
    <scope>NUCLEOTIDE SEQUENCE [LARGE SCALE GENOMIC DNA]</scope>
    <source>
        <strain evidence="7 8">DSM 25966</strain>
    </source>
</reference>
<evidence type="ECO:0000256" key="6">
    <source>
        <dbReference type="RuleBase" id="RU363076"/>
    </source>
</evidence>
<dbReference type="Proteomes" id="UP000553963">
    <property type="component" value="Unassembled WGS sequence"/>
</dbReference>
<keyword evidence="5 6" id="KW-0472">Membrane</keyword>
<feature type="transmembrane region" description="Helical" evidence="6">
    <location>
        <begin position="228"/>
        <end position="249"/>
    </location>
</feature>
<evidence type="ECO:0000313" key="7">
    <source>
        <dbReference type="EMBL" id="MBB3930558.1"/>
    </source>
</evidence>
<dbReference type="PROSITE" id="PS50895">
    <property type="entry name" value="SURF1"/>
    <property type="match status" value="1"/>
</dbReference>
<keyword evidence="6" id="KW-1003">Cell membrane</keyword>
<proteinExistence type="inferred from homology"/>
<feature type="transmembrane region" description="Helical" evidence="6">
    <location>
        <begin position="12"/>
        <end position="33"/>
    </location>
</feature>
<dbReference type="InterPro" id="IPR045214">
    <property type="entry name" value="Surf1/Surf4"/>
</dbReference>
<protein>
    <recommendedName>
        <fullName evidence="6">SURF1-like protein</fullName>
    </recommendedName>
</protein>
<accession>A0A840AMK1</accession>
<comment type="similarity">
    <text evidence="2 6">Belongs to the SURF1 family.</text>
</comment>
<evidence type="ECO:0000256" key="1">
    <source>
        <dbReference type="ARBA" id="ARBA00004370"/>
    </source>
</evidence>
<dbReference type="AlphaFoldDB" id="A0A840AMK1"/>
<comment type="subcellular location">
    <subcellularLocation>
        <location evidence="6">Cell membrane</location>
        <topology evidence="6">Multi-pass membrane protein</topology>
    </subcellularLocation>
    <subcellularLocation>
        <location evidence="1">Membrane</location>
    </subcellularLocation>
</comment>
<evidence type="ECO:0000256" key="4">
    <source>
        <dbReference type="ARBA" id="ARBA00022989"/>
    </source>
</evidence>
<keyword evidence="8" id="KW-1185">Reference proteome</keyword>
<comment type="caution">
    <text evidence="7">The sequence shown here is derived from an EMBL/GenBank/DDBJ whole genome shotgun (WGS) entry which is preliminary data.</text>
</comment>
<evidence type="ECO:0000313" key="8">
    <source>
        <dbReference type="Proteomes" id="UP000553963"/>
    </source>
</evidence>
<name>A0A840AMK1_9HYPH</name>
<dbReference type="GO" id="GO:0005886">
    <property type="term" value="C:plasma membrane"/>
    <property type="evidence" value="ECO:0007669"/>
    <property type="project" value="UniProtKB-SubCell"/>
</dbReference>
<gene>
    <name evidence="7" type="ORF">GGR25_001597</name>
</gene>
<evidence type="ECO:0000256" key="2">
    <source>
        <dbReference type="ARBA" id="ARBA00007165"/>
    </source>
</evidence>
<organism evidence="7 8">
    <name type="scientific">Kaistia hirudinis</name>
    <dbReference type="NCBI Taxonomy" id="1293440"/>
    <lineage>
        <taxon>Bacteria</taxon>
        <taxon>Pseudomonadati</taxon>
        <taxon>Pseudomonadota</taxon>
        <taxon>Alphaproteobacteria</taxon>
        <taxon>Hyphomicrobiales</taxon>
        <taxon>Kaistiaceae</taxon>
        <taxon>Kaistia</taxon>
    </lineage>
</organism>
<evidence type="ECO:0000256" key="3">
    <source>
        <dbReference type="ARBA" id="ARBA00022692"/>
    </source>
</evidence>
<dbReference type="InterPro" id="IPR002994">
    <property type="entry name" value="Surf1/Shy1"/>
</dbReference>
<dbReference type="PANTHER" id="PTHR23427">
    <property type="entry name" value="SURFEIT LOCUS PROTEIN"/>
    <property type="match status" value="1"/>
</dbReference>
<evidence type="ECO:0000256" key="5">
    <source>
        <dbReference type="ARBA" id="ARBA00023136"/>
    </source>
</evidence>
<keyword evidence="3 6" id="KW-0812">Transmembrane</keyword>
<keyword evidence="4 6" id="KW-1133">Transmembrane helix</keyword>
<dbReference type="CDD" id="cd06662">
    <property type="entry name" value="SURF1"/>
    <property type="match status" value="1"/>
</dbReference>